<proteinExistence type="predicted"/>
<evidence type="ECO:0008006" key="2">
    <source>
        <dbReference type="Google" id="ProtNLM"/>
    </source>
</evidence>
<accession>A0A6J7X8I9</accession>
<evidence type="ECO:0000313" key="1">
    <source>
        <dbReference type="EMBL" id="CAB5226187.1"/>
    </source>
</evidence>
<sequence>MAGLHNVEIIQGSTFTLEIQWKDASDTPISLDGMLINMQIRKSFEDNDTPLIDLSLGNGITYTGDIGGMIITIPANITRNLKQSTAKYDIEITNGDQVINLLRGNVNIIGEITR</sequence>
<protein>
    <recommendedName>
        <fullName evidence="2">BppU N-terminal domain-containing protein</fullName>
    </recommendedName>
</protein>
<name>A0A6J7X8I9_9CAUD</name>
<reference evidence="1" key="1">
    <citation type="submission" date="2020-05" db="EMBL/GenBank/DDBJ databases">
        <authorList>
            <person name="Chiriac C."/>
            <person name="Salcher M."/>
            <person name="Ghai R."/>
            <person name="Kavagutti S V."/>
        </authorList>
    </citation>
    <scope>NUCLEOTIDE SEQUENCE</scope>
</reference>
<dbReference type="EMBL" id="LR798356">
    <property type="protein sequence ID" value="CAB5226187.1"/>
    <property type="molecule type" value="Genomic_DNA"/>
</dbReference>
<gene>
    <name evidence="1" type="ORF">UFOVP755_92</name>
</gene>
<organism evidence="1">
    <name type="scientific">uncultured Caudovirales phage</name>
    <dbReference type="NCBI Taxonomy" id="2100421"/>
    <lineage>
        <taxon>Viruses</taxon>
        <taxon>Duplodnaviria</taxon>
        <taxon>Heunggongvirae</taxon>
        <taxon>Uroviricota</taxon>
        <taxon>Caudoviricetes</taxon>
        <taxon>Peduoviridae</taxon>
        <taxon>Maltschvirus</taxon>
        <taxon>Maltschvirus maltsch</taxon>
    </lineage>
</organism>